<gene>
    <name evidence="1" type="ORF">LNKW23_38040</name>
</gene>
<evidence type="ECO:0000313" key="1">
    <source>
        <dbReference type="EMBL" id="GMG84588.1"/>
    </source>
</evidence>
<accession>A0ABQ6LN38</accession>
<name>A0ABQ6LN38_9RHOB</name>
<sequence>MGSDGVVVTPPLDAEWTAGSRNGAGLCRRLRAAGFRGSLRVVTQWATRRRRSEMAPDGRSRKRPSARAIARMMTLRRDRLTRDEAFTVAQIEHGVPQRAEAAALVDDFQNMFRRAAASTS</sequence>
<organism evidence="1 2">
    <name type="scientific">Paralimibaculum aggregatum</name>
    <dbReference type="NCBI Taxonomy" id="3036245"/>
    <lineage>
        <taxon>Bacteria</taxon>
        <taxon>Pseudomonadati</taxon>
        <taxon>Pseudomonadota</taxon>
        <taxon>Alphaproteobacteria</taxon>
        <taxon>Rhodobacterales</taxon>
        <taxon>Paracoccaceae</taxon>
        <taxon>Paralimibaculum</taxon>
    </lineage>
</organism>
<comment type="caution">
    <text evidence="1">The sequence shown here is derived from an EMBL/GenBank/DDBJ whole genome shotgun (WGS) entry which is preliminary data.</text>
</comment>
<reference evidence="1 2" key="1">
    <citation type="submission" date="2023-04" db="EMBL/GenBank/DDBJ databases">
        <title>Marinoamorphus aggregata gen. nov., sp. Nov., isolate from tissue of brittle star Ophioplocus japonicus.</title>
        <authorList>
            <person name="Kawano K."/>
            <person name="Sawayama S."/>
            <person name="Nakagawa S."/>
        </authorList>
    </citation>
    <scope>NUCLEOTIDE SEQUENCE [LARGE SCALE GENOMIC DNA]</scope>
    <source>
        <strain evidence="1 2">NKW23</strain>
    </source>
</reference>
<protein>
    <submittedName>
        <fullName evidence="1">Uncharacterized protein</fullName>
    </submittedName>
</protein>
<keyword evidence="2" id="KW-1185">Reference proteome</keyword>
<dbReference type="Proteomes" id="UP001239909">
    <property type="component" value="Unassembled WGS sequence"/>
</dbReference>
<dbReference type="EMBL" id="BSYI01000038">
    <property type="protein sequence ID" value="GMG84588.1"/>
    <property type="molecule type" value="Genomic_DNA"/>
</dbReference>
<evidence type="ECO:0000313" key="2">
    <source>
        <dbReference type="Proteomes" id="UP001239909"/>
    </source>
</evidence>
<proteinExistence type="predicted"/>